<organism evidence="1 2">
    <name type="scientific">Gulo gulo</name>
    <name type="common">Wolverine</name>
    <name type="synonym">Gluton</name>
    <dbReference type="NCBI Taxonomy" id="48420"/>
    <lineage>
        <taxon>Eukaryota</taxon>
        <taxon>Metazoa</taxon>
        <taxon>Chordata</taxon>
        <taxon>Craniata</taxon>
        <taxon>Vertebrata</taxon>
        <taxon>Euteleostomi</taxon>
        <taxon>Mammalia</taxon>
        <taxon>Eutheria</taxon>
        <taxon>Laurasiatheria</taxon>
        <taxon>Carnivora</taxon>
        <taxon>Caniformia</taxon>
        <taxon>Musteloidea</taxon>
        <taxon>Mustelidae</taxon>
        <taxon>Guloninae</taxon>
        <taxon>Gulo</taxon>
    </lineage>
</organism>
<reference evidence="1 2" key="1">
    <citation type="submission" date="2018-10" db="EMBL/GenBank/DDBJ databases">
        <authorList>
            <person name="Ekblom R."/>
            <person name="Jareborg N."/>
        </authorList>
    </citation>
    <scope>NUCLEOTIDE SEQUENCE [LARGE SCALE GENOMIC DNA]</scope>
    <source>
        <tissue evidence="1">Muscle</tissue>
    </source>
</reference>
<dbReference type="EMBL" id="CYRY02010669">
    <property type="protein sequence ID" value="VCW78766.1"/>
    <property type="molecule type" value="Genomic_DNA"/>
</dbReference>
<protein>
    <submittedName>
        <fullName evidence="1">Uncharacterized protein</fullName>
    </submittedName>
</protein>
<proteinExistence type="predicted"/>
<evidence type="ECO:0000313" key="1">
    <source>
        <dbReference type="EMBL" id="VCW78766.1"/>
    </source>
</evidence>
<evidence type="ECO:0000313" key="2">
    <source>
        <dbReference type="Proteomes" id="UP000269945"/>
    </source>
</evidence>
<keyword evidence="2" id="KW-1185">Reference proteome</keyword>
<comment type="caution">
    <text evidence="1">The sequence shown here is derived from an EMBL/GenBank/DDBJ whole genome shotgun (WGS) entry which is preliminary data.</text>
</comment>
<dbReference type="AlphaFoldDB" id="A0A9X9LPW7"/>
<sequence>MWISGFLTQNPEIKAFLCCRDSQCPTAKMLHGSCHHSFH</sequence>
<gene>
    <name evidence="1" type="ORF">BN2614_LOCUS1</name>
</gene>
<name>A0A9X9LPW7_GULGU</name>
<dbReference type="Proteomes" id="UP000269945">
    <property type="component" value="Unassembled WGS sequence"/>
</dbReference>
<accession>A0A9X9LPW7</accession>